<sequence>MKNTAIKILSVFVIILTLVNCREQTTEEKAKDAIEEVGDDIEEGVEEVEDEIDDATDK</sequence>
<evidence type="ECO:0000313" key="3">
    <source>
        <dbReference type="Proteomes" id="UP001597526"/>
    </source>
</evidence>
<dbReference type="RefSeq" id="WP_377765071.1">
    <property type="nucleotide sequence ID" value="NZ_JBHULB010000005.1"/>
</dbReference>
<feature type="region of interest" description="Disordered" evidence="1">
    <location>
        <begin position="38"/>
        <end position="58"/>
    </location>
</feature>
<organism evidence="2 3">
    <name type="scientific">Croceitalea marina</name>
    <dbReference type="NCBI Taxonomy" id="1775166"/>
    <lineage>
        <taxon>Bacteria</taxon>
        <taxon>Pseudomonadati</taxon>
        <taxon>Bacteroidota</taxon>
        <taxon>Flavobacteriia</taxon>
        <taxon>Flavobacteriales</taxon>
        <taxon>Flavobacteriaceae</taxon>
        <taxon>Croceitalea</taxon>
    </lineage>
</organism>
<evidence type="ECO:0000313" key="2">
    <source>
        <dbReference type="EMBL" id="MFD2585644.1"/>
    </source>
</evidence>
<name>A0ABW5MR75_9FLAO</name>
<dbReference type="Proteomes" id="UP001597526">
    <property type="component" value="Unassembled WGS sequence"/>
</dbReference>
<gene>
    <name evidence="2" type="ORF">ACFSQJ_01805</name>
</gene>
<proteinExistence type="predicted"/>
<accession>A0ABW5MR75</accession>
<comment type="caution">
    <text evidence="2">The sequence shown here is derived from an EMBL/GenBank/DDBJ whole genome shotgun (WGS) entry which is preliminary data.</text>
</comment>
<evidence type="ECO:0000256" key="1">
    <source>
        <dbReference type="SAM" id="MobiDB-lite"/>
    </source>
</evidence>
<reference evidence="3" key="1">
    <citation type="journal article" date="2019" name="Int. J. Syst. Evol. Microbiol.">
        <title>The Global Catalogue of Microorganisms (GCM) 10K type strain sequencing project: providing services to taxonomists for standard genome sequencing and annotation.</title>
        <authorList>
            <consortium name="The Broad Institute Genomics Platform"/>
            <consortium name="The Broad Institute Genome Sequencing Center for Infectious Disease"/>
            <person name="Wu L."/>
            <person name="Ma J."/>
        </authorList>
    </citation>
    <scope>NUCLEOTIDE SEQUENCE [LARGE SCALE GENOMIC DNA]</scope>
    <source>
        <strain evidence="3">KCTC 52368</strain>
    </source>
</reference>
<dbReference type="EMBL" id="JBHULB010000005">
    <property type="protein sequence ID" value="MFD2585644.1"/>
    <property type="molecule type" value="Genomic_DNA"/>
</dbReference>
<keyword evidence="3" id="KW-1185">Reference proteome</keyword>
<protein>
    <submittedName>
        <fullName evidence="2">Uncharacterized protein</fullName>
    </submittedName>
</protein>